<keyword evidence="3" id="KW-1185">Reference proteome</keyword>
<sequence length="331" mass="34816">MRVAAVDCGTNSIRLLVADIDETASETTPIVDVVRRSEVVRLGQGVDTTGYLAPEALARTLDMCREYAEQCRHHAVPPGNVRFVATSASRDASNADEFIAGVREAFGELDVVPEVVPGSEEAALSFTGATGGLLAAGFEGPYLVADIGGGSTELARGTHEVVAGTSLDIGSVRLTERHHRTDPPTQEVIDAARFDIAEALDEAEAQVGLGGVTTVVGLAGSVTTVAALALQLDSYDPSAIHLARISIDEMMTACERLILSTRAERAAQPFMHPGRVDVIGAGALIWWEILERTRGANGPDLVVTVSERDILDGIALSIVHPAVVEDESATD</sequence>
<evidence type="ECO:0000313" key="2">
    <source>
        <dbReference type="EMBL" id="QBF45179.1"/>
    </source>
</evidence>
<dbReference type="Gene3D" id="3.30.420.40">
    <property type="match status" value="1"/>
</dbReference>
<feature type="domain" description="Ppx/GppA phosphatase N-terminal" evidence="1">
    <location>
        <begin position="22"/>
        <end position="291"/>
    </location>
</feature>
<dbReference type="InterPro" id="IPR003695">
    <property type="entry name" value="Ppx_GppA_N"/>
</dbReference>
<protein>
    <submittedName>
        <fullName evidence="2">Ppx/GppA family phosphatase</fullName>
    </submittedName>
</protein>
<reference evidence="2 3" key="1">
    <citation type="submission" date="2019-02" db="EMBL/GenBank/DDBJ databases">
        <title>Genomic data mining of an Antarctic deep-sea actinobacterium, Janibacterlimosus P3-3-X1.</title>
        <authorList>
            <person name="Liao L."/>
            <person name="Chen B."/>
        </authorList>
    </citation>
    <scope>NUCLEOTIDE SEQUENCE [LARGE SCALE GENOMIC DNA]</scope>
    <source>
        <strain evidence="2 3">P3-3-X1</strain>
    </source>
</reference>
<dbReference type="PANTHER" id="PTHR30005:SF13">
    <property type="entry name" value="EXOPOLYPHOSPHATASE 2"/>
    <property type="match status" value="1"/>
</dbReference>
<dbReference type="AlphaFoldDB" id="A0A4P6MQI4"/>
<evidence type="ECO:0000259" key="1">
    <source>
        <dbReference type="Pfam" id="PF02541"/>
    </source>
</evidence>
<dbReference type="SUPFAM" id="SSF53067">
    <property type="entry name" value="Actin-like ATPase domain"/>
    <property type="match status" value="2"/>
</dbReference>
<organism evidence="2 3">
    <name type="scientific">Janibacter limosus</name>
    <dbReference type="NCBI Taxonomy" id="53458"/>
    <lineage>
        <taxon>Bacteria</taxon>
        <taxon>Bacillati</taxon>
        <taxon>Actinomycetota</taxon>
        <taxon>Actinomycetes</taxon>
        <taxon>Micrococcales</taxon>
        <taxon>Intrasporangiaceae</taxon>
        <taxon>Janibacter</taxon>
    </lineage>
</organism>
<proteinExistence type="predicted"/>
<dbReference type="KEGG" id="jli:EXU32_02180"/>
<dbReference type="OrthoDB" id="9793035at2"/>
<dbReference type="InterPro" id="IPR050273">
    <property type="entry name" value="GppA/Ppx_hydrolase"/>
</dbReference>
<dbReference type="GO" id="GO:0016462">
    <property type="term" value="F:pyrophosphatase activity"/>
    <property type="evidence" value="ECO:0007669"/>
    <property type="project" value="TreeGrafter"/>
</dbReference>
<gene>
    <name evidence="2" type="ORF">EXU32_02180</name>
</gene>
<dbReference type="EMBL" id="CP036164">
    <property type="protein sequence ID" value="QBF45179.1"/>
    <property type="molecule type" value="Genomic_DNA"/>
</dbReference>
<dbReference type="Proteomes" id="UP000290408">
    <property type="component" value="Chromosome"/>
</dbReference>
<name>A0A4P6MQI4_9MICO</name>
<evidence type="ECO:0000313" key="3">
    <source>
        <dbReference type="Proteomes" id="UP000290408"/>
    </source>
</evidence>
<dbReference type="STRING" id="1216970.GCA_001570985_03206"/>
<dbReference type="Pfam" id="PF02541">
    <property type="entry name" value="Ppx-GppA"/>
    <property type="match status" value="1"/>
</dbReference>
<accession>A0A4P6MQI4</accession>
<dbReference type="CDD" id="cd24119">
    <property type="entry name" value="ASKHA_NBD_MtPPX2-like"/>
    <property type="match status" value="1"/>
</dbReference>
<dbReference type="InterPro" id="IPR043129">
    <property type="entry name" value="ATPase_NBD"/>
</dbReference>
<dbReference type="PANTHER" id="PTHR30005">
    <property type="entry name" value="EXOPOLYPHOSPHATASE"/>
    <property type="match status" value="1"/>
</dbReference>
<dbReference type="Gene3D" id="3.30.420.150">
    <property type="entry name" value="Exopolyphosphatase. Domain 2"/>
    <property type="match status" value="1"/>
</dbReference>
<dbReference type="RefSeq" id="WP_130628420.1">
    <property type="nucleotide sequence ID" value="NZ_CP036164.1"/>
</dbReference>